<evidence type="ECO:0000313" key="2">
    <source>
        <dbReference type="EMBL" id="PWA95618.1"/>
    </source>
</evidence>
<comment type="caution">
    <text evidence="2">The sequence shown here is derived from an EMBL/GenBank/DDBJ whole genome shotgun (WGS) entry which is preliminary data.</text>
</comment>
<keyword evidence="2" id="KW-0548">Nucleotidyltransferase</keyword>
<evidence type="ECO:0000313" key="3">
    <source>
        <dbReference type="Proteomes" id="UP000245207"/>
    </source>
</evidence>
<keyword evidence="1" id="KW-0472">Membrane</keyword>
<dbReference type="EMBL" id="PKPP01000230">
    <property type="protein sequence ID" value="PWA95618.1"/>
    <property type="molecule type" value="Genomic_DNA"/>
</dbReference>
<keyword evidence="2" id="KW-0808">Transferase</keyword>
<dbReference type="OrthoDB" id="1743609at2759"/>
<gene>
    <name evidence="2" type="ORF">CTI12_AA048530</name>
</gene>
<keyword evidence="2" id="KW-0695">RNA-directed DNA polymerase</keyword>
<accession>A0A2U1QC85</accession>
<protein>
    <submittedName>
        <fullName evidence="2">RNA-directed DNA polymerase, eukaryota, Reverse transcriptase zinc-binding domain protein</fullName>
    </submittedName>
</protein>
<name>A0A2U1QC85_ARTAN</name>
<dbReference type="Proteomes" id="UP000245207">
    <property type="component" value="Unassembled WGS sequence"/>
</dbReference>
<dbReference type="PANTHER" id="PTHR33116:SF78">
    <property type="entry name" value="OS12G0587133 PROTEIN"/>
    <property type="match status" value="1"/>
</dbReference>
<proteinExistence type="predicted"/>
<dbReference type="AlphaFoldDB" id="A0A2U1QC85"/>
<evidence type="ECO:0000256" key="1">
    <source>
        <dbReference type="SAM" id="Phobius"/>
    </source>
</evidence>
<keyword evidence="1" id="KW-1133">Transmembrane helix</keyword>
<reference evidence="2 3" key="1">
    <citation type="journal article" date="2018" name="Mol. Plant">
        <title>The genome of Artemisia annua provides insight into the evolution of Asteraceae family and artemisinin biosynthesis.</title>
        <authorList>
            <person name="Shen Q."/>
            <person name="Zhang L."/>
            <person name="Liao Z."/>
            <person name="Wang S."/>
            <person name="Yan T."/>
            <person name="Shi P."/>
            <person name="Liu M."/>
            <person name="Fu X."/>
            <person name="Pan Q."/>
            <person name="Wang Y."/>
            <person name="Lv Z."/>
            <person name="Lu X."/>
            <person name="Zhang F."/>
            <person name="Jiang W."/>
            <person name="Ma Y."/>
            <person name="Chen M."/>
            <person name="Hao X."/>
            <person name="Li L."/>
            <person name="Tang Y."/>
            <person name="Lv G."/>
            <person name="Zhou Y."/>
            <person name="Sun X."/>
            <person name="Brodelius P.E."/>
            <person name="Rose J.K.C."/>
            <person name="Tang K."/>
        </authorList>
    </citation>
    <scope>NUCLEOTIDE SEQUENCE [LARGE SCALE GENOMIC DNA]</scope>
    <source>
        <strain evidence="3">cv. Huhao1</strain>
        <tissue evidence="2">Leaf</tissue>
    </source>
</reference>
<keyword evidence="1" id="KW-0812">Transmembrane</keyword>
<organism evidence="2 3">
    <name type="scientific">Artemisia annua</name>
    <name type="common">Sweet wormwood</name>
    <dbReference type="NCBI Taxonomy" id="35608"/>
    <lineage>
        <taxon>Eukaryota</taxon>
        <taxon>Viridiplantae</taxon>
        <taxon>Streptophyta</taxon>
        <taxon>Embryophyta</taxon>
        <taxon>Tracheophyta</taxon>
        <taxon>Spermatophyta</taxon>
        <taxon>Magnoliopsida</taxon>
        <taxon>eudicotyledons</taxon>
        <taxon>Gunneridae</taxon>
        <taxon>Pentapetalae</taxon>
        <taxon>asterids</taxon>
        <taxon>campanulids</taxon>
        <taxon>Asterales</taxon>
        <taxon>Asteraceae</taxon>
        <taxon>Asteroideae</taxon>
        <taxon>Anthemideae</taxon>
        <taxon>Artemisiinae</taxon>
        <taxon>Artemisia</taxon>
    </lineage>
</organism>
<dbReference type="PANTHER" id="PTHR33116">
    <property type="entry name" value="REVERSE TRANSCRIPTASE ZINC-BINDING DOMAIN-CONTAINING PROTEIN-RELATED-RELATED"/>
    <property type="match status" value="1"/>
</dbReference>
<keyword evidence="3" id="KW-1185">Reference proteome</keyword>
<feature type="transmembrane region" description="Helical" evidence="1">
    <location>
        <begin position="38"/>
        <end position="60"/>
    </location>
</feature>
<dbReference type="STRING" id="35608.A0A2U1QC85"/>
<sequence length="321" mass="36805">MNKACNWKPIIDKFLKRLTSWKARTLSFGGRLTLLKSVLGALGTYFFSIFMAPKCVINYLEKLRRNFFWGGTLDSNKMAWVSWHKVCSSTSCGGLGIGSLHAANLAMLVKWVWRFHSEPNSLWKSVITSIHGSNGGGFDTIDSPMPRMPLSPWKKIIELNKPLSHANFCLQSIFKRKVGNGSTFKFWEDIWIGESNFKSLFPRLFSLEVHKDCKIIDRCTFTNGLLSPNWAWRRNIRDGVEKSQLDDMMLLLRDVSLVDSPDSWQFTLDASNTFSVRSMTKCIELVILPFSSDKDFDFSMLKPILNFSFKFKDRSPIELPV</sequence>
<dbReference type="GO" id="GO:0003964">
    <property type="term" value="F:RNA-directed DNA polymerase activity"/>
    <property type="evidence" value="ECO:0007669"/>
    <property type="project" value="UniProtKB-KW"/>
</dbReference>